<proteinExistence type="predicted"/>
<keyword evidence="2" id="KW-1185">Reference proteome</keyword>
<name>A6FX27_9BACT</name>
<comment type="caution">
    <text evidence="1">The sequence shown here is derived from an EMBL/GenBank/DDBJ whole genome shotgun (WGS) entry which is preliminary data.</text>
</comment>
<sequence>MVGARVELRTRTQPEHNNWTRHLSFKNHDGEYKRWKLDFSRKSDRLYSAEFPDGFEVLNSMIEPGGRSYWDSMYLENRGGRTELPLAHLLVELHYEDPAGNSPRDMDHSKIPILDGAITSTLRAGNHKVALNGLARRSRYAWAGVDSSHSSLVRRVARDLGKCGSDGPGDAFGKNCKYGGAVKLLCSEFASWYYYQEDIEIGGEDFRDIVGTQKMHDAFVAADRAYRWHNGRKAWIHKRTEAEYIPKAGDFLERRGADGDAEHAMIMLRWDAANREAIVFNGPWPVTLRRVKVHEEEIDKGKDYWVGRI</sequence>
<evidence type="ECO:0000313" key="1">
    <source>
        <dbReference type="EMBL" id="EDM81851.1"/>
    </source>
</evidence>
<dbReference type="EMBL" id="ABCS01000001">
    <property type="protein sequence ID" value="EDM81851.1"/>
    <property type="molecule type" value="Genomic_DNA"/>
</dbReference>
<dbReference type="AlphaFoldDB" id="A6FX27"/>
<dbReference type="Proteomes" id="UP000005801">
    <property type="component" value="Unassembled WGS sequence"/>
</dbReference>
<protein>
    <submittedName>
        <fullName evidence="1">Uncharacterized protein</fullName>
    </submittedName>
</protein>
<gene>
    <name evidence="1" type="ORF">PPSIR1_05273</name>
</gene>
<organism evidence="1 2">
    <name type="scientific">Plesiocystis pacifica SIR-1</name>
    <dbReference type="NCBI Taxonomy" id="391625"/>
    <lineage>
        <taxon>Bacteria</taxon>
        <taxon>Pseudomonadati</taxon>
        <taxon>Myxococcota</taxon>
        <taxon>Polyangia</taxon>
        <taxon>Nannocystales</taxon>
        <taxon>Nannocystaceae</taxon>
        <taxon>Plesiocystis</taxon>
    </lineage>
</organism>
<evidence type="ECO:0000313" key="2">
    <source>
        <dbReference type="Proteomes" id="UP000005801"/>
    </source>
</evidence>
<reference evidence="1 2" key="1">
    <citation type="submission" date="2007-06" db="EMBL/GenBank/DDBJ databases">
        <authorList>
            <person name="Shimkets L."/>
            <person name="Ferriera S."/>
            <person name="Johnson J."/>
            <person name="Kravitz S."/>
            <person name="Beeson K."/>
            <person name="Sutton G."/>
            <person name="Rogers Y.-H."/>
            <person name="Friedman R."/>
            <person name="Frazier M."/>
            <person name="Venter J.C."/>
        </authorList>
    </citation>
    <scope>NUCLEOTIDE SEQUENCE [LARGE SCALE GENOMIC DNA]</scope>
    <source>
        <strain evidence="1 2">SIR-1</strain>
    </source>
</reference>
<accession>A6FX27</accession>